<keyword evidence="5" id="KW-0547">Nucleotide-binding</keyword>
<feature type="transmembrane region" description="Helical" evidence="10">
    <location>
        <begin position="1400"/>
        <end position="1424"/>
    </location>
</feature>
<gene>
    <name evidence="12" type="primary">CDR1_2</name>
    <name evidence="12" type="ORF">OHK93_004202</name>
</gene>
<evidence type="ECO:0000313" key="12">
    <source>
        <dbReference type="EMBL" id="MDI1486013.1"/>
    </source>
</evidence>
<comment type="caution">
    <text evidence="12">The sequence shown here is derived from an EMBL/GenBank/DDBJ whole genome shotgun (WGS) entry which is preliminary data.</text>
</comment>
<evidence type="ECO:0000313" key="13">
    <source>
        <dbReference type="Proteomes" id="UP001161017"/>
    </source>
</evidence>
<dbReference type="EMBL" id="JAPUFD010000002">
    <property type="protein sequence ID" value="MDI1486013.1"/>
    <property type="molecule type" value="Genomic_DNA"/>
</dbReference>
<dbReference type="GO" id="GO:0016020">
    <property type="term" value="C:membrane"/>
    <property type="evidence" value="ECO:0007669"/>
    <property type="project" value="UniProtKB-SubCell"/>
</dbReference>
<evidence type="ECO:0000256" key="8">
    <source>
        <dbReference type="ARBA" id="ARBA00023136"/>
    </source>
</evidence>
<keyword evidence="13" id="KW-1185">Reference proteome</keyword>
<evidence type="ECO:0000256" key="7">
    <source>
        <dbReference type="ARBA" id="ARBA00022989"/>
    </source>
</evidence>
<accession>A0AA43QGB8</accession>
<reference evidence="12" key="1">
    <citation type="journal article" date="2023" name="Genome Biol. Evol.">
        <title>First Whole Genome Sequence and Flow Cytometry Genome Size Data for the Lichen-Forming Fungus Ramalina farinacea (Ascomycota).</title>
        <authorList>
            <person name="Llewellyn T."/>
            <person name="Mian S."/>
            <person name="Hill R."/>
            <person name="Leitch I.J."/>
            <person name="Gaya E."/>
        </authorList>
    </citation>
    <scope>NUCLEOTIDE SEQUENCE</scope>
    <source>
        <strain evidence="12">LIQ254RAFAR</strain>
    </source>
</reference>
<organism evidence="12 13">
    <name type="scientific">Ramalina farinacea</name>
    <dbReference type="NCBI Taxonomy" id="258253"/>
    <lineage>
        <taxon>Eukaryota</taxon>
        <taxon>Fungi</taxon>
        <taxon>Dikarya</taxon>
        <taxon>Ascomycota</taxon>
        <taxon>Pezizomycotina</taxon>
        <taxon>Lecanoromycetes</taxon>
        <taxon>OSLEUM clade</taxon>
        <taxon>Lecanoromycetidae</taxon>
        <taxon>Lecanorales</taxon>
        <taxon>Lecanorineae</taxon>
        <taxon>Ramalinaceae</taxon>
        <taxon>Ramalina</taxon>
    </lineage>
</organism>
<dbReference type="FunFam" id="3.40.50.300:FF:000054">
    <property type="entry name" value="ABC multidrug transporter atrF"/>
    <property type="match status" value="1"/>
</dbReference>
<dbReference type="InterPro" id="IPR027417">
    <property type="entry name" value="P-loop_NTPase"/>
</dbReference>
<dbReference type="Pfam" id="PF00005">
    <property type="entry name" value="ABC_tran"/>
    <property type="match status" value="1"/>
</dbReference>
<dbReference type="Pfam" id="PF05141">
    <property type="entry name" value="DIT1_PvcA"/>
    <property type="match status" value="1"/>
</dbReference>
<evidence type="ECO:0000256" key="1">
    <source>
        <dbReference type="ARBA" id="ARBA00004141"/>
    </source>
</evidence>
<dbReference type="GO" id="GO:0005524">
    <property type="term" value="F:ATP binding"/>
    <property type="evidence" value="ECO:0007669"/>
    <property type="project" value="UniProtKB-KW"/>
</dbReference>
<keyword evidence="8 10" id="KW-0472">Membrane</keyword>
<dbReference type="InterPro" id="IPR003593">
    <property type="entry name" value="AAA+_ATPase"/>
</dbReference>
<evidence type="ECO:0000256" key="3">
    <source>
        <dbReference type="ARBA" id="ARBA00022448"/>
    </source>
</evidence>
<dbReference type="SUPFAM" id="SSF52540">
    <property type="entry name" value="P-loop containing nucleoside triphosphate hydrolases"/>
    <property type="match status" value="2"/>
</dbReference>
<dbReference type="GO" id="GO:0140359">
    <property type="term" value="F:ABC-type transporter activity"/>
    <property type="evidence" value="ECO:0007669"/>
    <property type="project" value="InterPro"/>
</dbReference>
<keyword evidence="6" id="KW-0067">ATP-binding</keyword>
<name>A0AA43QGB8_9LECA</name>
<evidence type="ECO:0000256" key="4">
    <source>
        <dbReference type="ARBA" id="ARBA00022692"/>
    </source>
</evidence>
<dbReference type="InterPro" id="IPR034003">
    <property type="entry name" value="ABCG_PDR_2"/>
</dbReference>
<evidence type="ECO:0000256" key="5">
    <source>
        <dbReference type="ARBA" id="ARBA00022741"/>
    </source>
</evidence>
<sequence length="1549" mass="174525">METSEKILDIIFEYALNKFQDTTERLAAGKPKFLSVIDQFIAAKTQVDMCLPAFPFKSANKVSKVFGILPDKAEELALRRLDVMCMRIEEVYPPGARLTVISDGLVYNDLLGIPDRDTWAYGEALRIMAVQKGFTHINFSRLRDLVDFPLPEKLEEITYVANATNFRRFLFNKYGKDDLNIDHEIATKPDTQLTYLGYRRFLESDLRYVFPLREGRSHRSYKRDVQYLAKQMLIRGHLINFRIGFCGGREHKVSMSLLNTKTGYTTPWHCSVALMADGEWVSGTMGDFKKDPMLEVVYEHGRPSYFQQKAGELGGPIDGKESKSHLQASQGLSGNSIGLISKEEVAVETDARIVEEKLQHQPSSPASSLLSGKEEKTIIDLVKAVSYNGVKNENGELINPYLGSEHPFLNPKSGKFSPKAWLETLLSISSRDPERFPNRVAGVAYKNLSAHGFGEPTDYQKTFGNYPFKILSWAKRLVGKGNKTRVQILKDFEGLVKSGEMLVVLGRPGRQVMPCGCSTLLKVISGETDGFFVAQDSYLNYQGIPKETMHHDFRGECIYQAEVDVHFPQLTVGQTLDFAARARVFDKVAVLYEGRQIYFGHIHGAKTFFVNLGFECPERQTTADFLTSLTNPAERVVRKDFQGMTPSTPDEFAAVWQKSDDRARLLQEIDEFDSQYPIGGPSLDAFKRSRKTSKAASQFVQALKPMKRDQHEQILTLYAQRPIVEKQAKYAFYHPFAEAIALVIYTGFTIPTKDMHPWFRWINYLNPVGTQISETLYPASMICQEFCIVSKDSDSAIDLSSTTVPYLVRNTFLKVRAIPTFLQTRKSAQQPELLLEQTLLMEMPTEYISAKKSKGEILFFRRGRVPELQPKHDEEANGDDRVNTEMIAQEKMMHGTAAAIQKQNAVFHWDGVNYDIQIKGKPRRLLDEVDGWVVPGTLTALMGVTGAGKTTLLDVLADRLTMGVVSGRILVDDRLRDTGFQRKTGYVQQQDLHLATTTVREALTFSAILRQPNTTSHAEKIAYVDEVIKILEMEAYADAVVGVPGEGLNVEQRKRLTIGVELAARPALLLFLDEPTSGLDSQTAWSICSLLRKLADTGQAILCTIHQPSAVLLQEFDRLLFLAMGGRTLYFGDIGDCAKTLTRYFERNGARPCRKDENPAEWILEITSVAEGSANTQDWPAIWNNSNEHEAVKAELARLKARPSQQSLSVNDPDALRPFAAPFGKQLWIVLMRVFQQYWRTPSYLYSKVALCLFSAMFIGFSFWNTPNSLQGLQNQMFAIFMLLTIFSNFCQQIMPHFVAQNALYEVRERPSKTYSWKVFMLSNILVEIPWNSFCALLVFVSWYYPIGLRQNAVEAGQVAERGALMFLFILTFMIFAGTFTNMVIAGVATAEAAGNLTNLLFSLSLIFCGVLATPTALPGFWIFMYRVSPFTYLVSGMLSVGLANGRISCSPEEYLHFSPPSFSNCSTYLAPYIEQLGGYLTLDSMNSTTECVFCTGSETNIFLEGVSAQYRDRWRNLGIFWVYVIFNVAAAVGFYWLAKVPKGKKEKK</sequence>
<comment type="similarity">
    <text evidence="2">Belongs to the ABC transporter superfamily. ABCG family. PDR (TC 3.A.1.205) subfamily.</text>
</comment>
<dbReference type="InterPro" id="IPR013525">
    <property type="entry name" value="ABC2_TM"/>
</dbReference>
<evidence type="ECO:0000256" key="9">
    <source>
        <dbReference type="SAM" id="MobiDB-lite"/>
    </source>
</evidence>
<dbReference type="SMART" id="SM00382">
    <property type="entry name" value="AAA"/>
    <property type="match status" value="1"/>
</dbReference>
<dbReference type="Proteomes" id="UP001161017">
    <property type="component" value="Unassembled WGS sequence"/>
</dbReference>
<feature type="region of interest" description="Disordered" evidence="9">
    <location>
        <begin position="309"/>
        <end position="328"/>
    </location>
</feature>
<dbReference type="InterPro" id="IPR007817">
    <property type="entry name" value="Isocyanide_synthase_DIT1"/>
</dbReference>
<dbReference type="InterPro" id="IPR003439">
    <property type="entry name" value="ABC_transporter-like_ATP-bd"/>
</dbReference>
<feature type="transmembrane region" description="Helical" evidence="10">
    <location>
        <begin position="1365"/>
        <end position="1388"/>
    </location>
</feature>
<feature type="transmembrane region" description="Helical" evidence="10">
    <location>
        <begin position="1245"/>
        <end position="1264"/>
    </location>
</feature>
<dbReference type="GO" id="GO:0016887">
    <property type="term" value="F:ATP hydrolysis activity"/>
    <property type="evidence" value="ECO:0007669"/>
    <property type="project" value="InterPro"/>
</dbReference>
<dbReference type="PROSITE" id="PS50893">
    <property type="entry name" value="ABC_TRANSPORTER_2"/>
    <property type="match status" value="1"/>
</dbReference>
<dbReference type="Pfam" id="PF01061">
    <property type="entry name" value="ABC2_membrane"/>
    <property type="match status" value="1"/>
</dbReference>
<evidence type="ECO:0000256" key="2">
    <source>
        <dbReference type="ARBA" id="ARBA00006012"/>
    </source>
</evidence>
<evidence type="ECO:0000256" key="10">
    <source>
        <dbReference type="SAM" id="Phobius"/>
    </source>
</evidence>
<feature type="transmembrane region" description="Helical" evidence="10">
    <location>
        <begin position="1520"/>
        <end position="1539"/>
    </location>
</feature>
<feature type="transmembrane region" description="Helical" evidence="10">
    <location>
        <begin position="1276"/>
        <end position="1299"/>
    </location>
</feature>
<protein>
    <submittedName>
        <fullName evidence="12">Multidrug resistance protein</fullName>
    </submittedName>
</protein>
<evidence type="ECO:0000259" key="11">
    <source>
        <dbReference type="PROSITE" id="PS50893"/>
    </source>
</evidence>
<dbReference type="PANTHER" id="PTHR19241">
    <property type="entry name" value="ATP-BINDING CASSETTE TRANSPORTER"/>
    <property type="match status" value="1"/>
</dbReference>
<keyword evidence="3" id="KW-0813">Transport</keyword>
<dbReference type="InterPro" id="IPR029481">
    <property type="entry name" value="ABC_trans_N"/>
</dbReference>
<keyword evidence="7 10" id="KW-1133">Transmembrane helix</keyword>
<proteinExistence type="inferred from homology"/>
<keyword evidence="4 10" id="KW-0812">Transmembrane</keyword>
<dbReference type="CDD" id="cd03232">
    <property type="entry name" value="ABCG_PDR_domain2"/>
    <property type="match status" value="1"/>
</dbReference>
<evidence type="ECO:0000256" key="6">
    <source>
        <dbReference type="ARBA" id="ARBA00022840"/>
    </source>
</evidence>
<feature type="transmembrane region" description="Helical" evidence="10">
    <location>
        <begin position="1319"/>
        <end position="1345"/>
    </location>
</feature>
<dbReference type="Gene3D" id="3.40.50.300">
    <property type="entry name" value="P-loop containing nucleotide triphosphate hydrolases"/>
    <property type="match status" value="2"/>
</dbReference>
<dbReference type="Pfam" id="PF14510">
    <property type="entry name" value="ABC_trans_N"/>
    <property type="match status" value="1"/>
</dbReference>
<feature type="domain" description="ABC transporter" evidence="11">
    <location>
        <begin position="900"/>
        <end position="1150"/>
    </location>
</feature>
<comment type="subcellular location">
    <subcellularLocation>
        <location evidence="1">Membrane</location>
        <topology evidence="1">Multi-pass membrane protein</topology>
    </subcellularLocation>
</comment>